<evidence type="ECO:0000313" key="10">
    <source>
        <dbReference type="EMBL" id="PYH78980.1"/>
    </source>
</evidence>
<dbReference type="OrthoDB" id="5296287at2759"/>
<keyword evidence="10" id="KW-0762">Sugar transport</keyword>
<feature type="transmembrane region" description="Helical" evidence="8">
    <location>
        <begin position="325"/>
        <end position="347"/>
    </location>
</feature>
<dbReference type="GeneID" id="37136279"/>
<organism evidence="10 11">
    <name type="scientific">Aspergillus uvarum CBS 121591</name>
    <dbReference type="NCBI Taxonomy" id="1448315"/>
    <lineage>
        <taxon>Eukaryota</taxon>
        <taxon>Fungi</taxon>
        <taxon>Dikarya</taxon>
        <taxon>Ascomycota</taxon>
        <taxon>Pezizomycotina</taxon>
        <taxon>Eurotiomycetes</taxon>
        <taxon>Eurotiomycetidae</taxon>
        <taxon>Eurotiales</taxon>
        <taxon>Aspergillaceae</taxon>
        <taxon>Aspergillus</taxon>
        <taxon>Aspergillus subgen. Circumdati</taxon>
    </lineage>
</organism>
<dbReference type="Pfam" id="PF00083">
    <property type="entry name" value="Sugar_tr"/>
    <property type="match status" value="1"/>
</dbReference>
<evidence type="ECO:0000256" key="3">
    <source>
        <dbReference type="ARBA" id="ARBA00022448"/>
    </source>
</evidence>
<dbReference type="PANTHER" id="PTHR48022">
    <property type="entry name" value="PLASTIDIC GLUCOSE TRANSPORTER 4"/>
    <property type="match status" value="1"/>
</dbReference>
<evidence type="ECO:0000256" key="4">
    <source>
        <dbReference type="ARBA" id="ARBA00022692"/>
    </source>
</evidence>
<keyword evidence="5 8" id="KW-1133">Transmembrane helix</keyword>
<feature type="transmembrane region" description="Helical" evidence="8">
    <location>
        <begin position="429"/>
        <end position="449"/>
    </location>
</feature>
<reference evidence="10 11" key="1">
    <citation type="submission" date="2016-12" db="EMBL/GenBank/DDBJ databases">
        <title>The genomes of Aspergillus section Nigri reveals drivers in fungal speciation.</title>
        <authorList>
            <consortium name="DOE Joint Genome Institute"/>
            <person name="Vesth T.C."/>
            <person name="Nybo J."/>
            <person name="Theobald S."/>
            <person name="Brandl J."/>
            <person name="Frisvad J.C."/>
            <person name="Nielsen K.F."/>
            <person name="Lyhne E.K."/>
            <person name="Kogle M.E."/>
            <person name="Kuo A."/>
            <person name="Riley R."/>
            <person name="Clum A."/>
            <person name="Nolan M."/>
            <person name="Lipzen A."/>
            <person name="Salamov A."/>
            <person name="Henrissat B."/>
            <person name="Wiebenga A."/>
            <person name="De Vries R.P."/>
            <person name="Grigoriev I.V."/>
            <person name="Mortensen U.H."/>
            <person name="Andersen M.R."/>
            <person name="Baker S.E."/>
        </authorList>
    </citation>
    <scope>NUCLEOTIDE SEQUENCE [LARGE SCALE GENOMIC DNA]</scope>
    <source>
        <strain evidence="10 11">CBS 121591</strain>
    </source>
</reference>
<feature type="domain" description="Major facilitator superfamily (MFS) profile" evidence="9">
    <location>
        <begin position="28"/>
        <end position="483"/>
    </location>
</feature>
<dbReference type="SUPFAM" id="SSF103473">
    <property type="entry name" value="MFS general substrate transporter"/>
    <property type="match status" value="1"/>
</dbReference>
<evidence type="ECO:0000259" key="9">
    <source>
        <dbReference type="PROSITE" id="PS50850"/>
    </source>
</evidence>
<dbReference type="RefSeq" id="XP_025489180.1">
    <property type="nucleotide sequence ID" value="XM_025633538.1"/>
</dbReference>
<evidence type="ECO:0000256" key="6">
    <source>
        <dbReference type="ARBA" id="ARBA00023136"/>
    </source>
</evidence>
<feature type="transmembrane region" description="Helical" evidence="8">
    <location>
        <begin position="24"/>
        <end position="52"/>
    </location>
</feature>
<evidence type="ECO:0000313" key="11">
    <source>
        <dbReference type="Proteomes" id="UP000248340"/>
    </source>
</evidence>
<evidence type="ECO:0000256" key="2">
    <source>
        <dbReference type="ARBA" id="ARBA00010992"/>
    </source>
</evidence>
<feature type="transmembrane region" description="Helical" evidence="8">
    <location>
        <begin position="461"/>
        <end position="479"/>
    </location>
</feature>
<keyword evidence="3 7" id="KW-0813">Transport</keyword>
<feature type="transmembrane region" description="Helical" evidence="8">
    <location>
        <begin position="72"/>
        <end position="91"/>
    </location>
</feature>
<name>A0A319C4V3_9EURO</name>
<dbReference type="AlphaFoldDB" id="A0A319C4V3"/>
<dbReference type="PRINTS" id="PR00171">
    <property type="entry name" value="SUGRTRNSPORT"/>
</dbReference>
<evidence type="ECO:0000256" key="1">
    <source>
        <dbReference type="ARBA" id="ARBA00004141"/>
    </source>
</evidence>
<dbReference type="PROSITE" id="PS00217">
    <property type="entry name" value="SUGAR_TRANSPORT_2"/>
    <property type="match status" value="1"/>
</dbReference>
<sequence>MGAAGGGLSNQALSKVPAEVKKPIIWLCAIWASYCGALHGFNTSNIAGVMGMSTFRQEFGWDHLSSGTVANYRGWVTSSLLLGQTAGILLAGPIMETRGRKVIILMAAVTYTIGSLLMAVNFGSLAELLDGRVVSGLGSGMAYSAGPCYLSEIAPAELRGMLSTFYNAGIMSSIAGAYWINFASSQILTDKFQWVVPMVLQMIPSTVLILGYPFVPESPRFLAMRGQLEAAHQTLSRIRGGLDDSHEYFANEWSDLSRHIQSQAEENIFRASVILLKRVWTEKPVRKILIFVLIIQTFFIMSGGNSITYYSPNILKSVGFDSEKVLLFTAVYGLIKFLSVFIYAIFLTERFGRRPLLLIGATINLICLIYLSAYLGKANITTASEHASPAAVVAVVSLCVFAVGYGIGWGPSFSLAASEICPTAIRGPVVTLAFVYQNLLSFGITRGFPNMTEAMHPYGPFALFSACTFCGIIWVFFSFPECRGRSMESTETLFILPWYKIGFAPVEDQFVYTLPDDEKERTHEHKEDIASKSDV</sequence>
<evidence type="ECO:0000256" key="7">
    <source>
        <dbReference type="RuleBase" id="RU003346"/>
    </source>
</evidence>
<feature type="transmembrane region" description="Helical" evidence="8">
    <location>
        <begin position="103"/>
        <end position="126"/>
    </location>
</feature>
<dbReference type="InterPro" id="IPR005828">
    <property type="entry name" value="MFS_sugar_transport-like"/>
</dbReference>
<gene>
    <name evidence="10" type="ORF">BO82DRAFT_341227</name>
</gene>
<dbReference type="GO" id="GO:0016020">
    <property type="term" value="C:membrane"/>
    <property type="evidence" value="ECO:0007669"/>
    <property type="project" value="UniProtKB-SubCell"/>
</dbReference>
<feature type="transmembrane region" description="Helical" evidence="8">
    <location>
        <begin position="288"/>
        <end position="310"/>
    </location>
</feature>
<dbReference type="GO" id="GO:0005351">
    <property type="term" value="F:carbohydrate:proton symporter activity"/>
    <property type="evidence" value="ECO:0007669"/>
    <property type="project" value="TreeGrafter"/>
</dbReference>
<dbReference type="PANTHER" id="PTHR48022:SF23">
    <property type="entry name" value="MAJOR FACILITATOR SUPERFAMILY (MFS) PROFILE DOMAIN-CONTAINING PROTEIN"/>
    <property type="match status" value="1"/>
</dbReference>
<evidence type="ECO:0000256" key="8">
    <source>
        <dbReference type="SAM" id="Phobius"/>
    </source>
</evidence>
<dbReference type="PROSITE" id="PS50850">
    <property type="entry name" value="MFS"/>
    <property type="match status" value="1"/>
</dbReference>
<protein>
    <submittedName>
        <fullName evidence="10">Putative sugar transporter</fullName>
    </submittedName>
</protein>
<keyword evidence="4 8" id="KW-0812">Transmembrane</keyword>
<keyword evidence="6 8" id="KW-0472">Membrane</keyword>
<accession>A0A319C4V3</accession>
<dbReference type="Proteomes" id="UP000248340">
    <property type="component" value="Unassembled WGS sequence"/>
</dbReference>
<feature type="transmembrane region" description="Helical" evidence="8">
    <location>
        <begin position="387"/>
        <end position="408"/>
    </location>
</feature>
<dbReference type="Gene3D" id="1.20.1250.20">
    <property type="entry name" value="MFS general substrate transporter like domains"/>
    <property type="match status" value="1"/>
</dbReference>
<feature type="transmembrane region" description="Helical" evidence="8">
    <location>
        <begin position="162"/>
        <end position="180"/>
    </location>
</feature>
<dbReference type="InterPro" id="IPR003663">
    <property type="entry name" value="Sugar/inositol_transpt"/>
</dbReference>
<feature type="transmembrane region" description="Helical" evidence="8">
    <location>
        <begin position="132"/>
        <end position="150"/>
    </location>
</feature>
<dbReference type="InterPro" id="IPR036259">
    <property type="entry name" value="MFS_trans_sf"/>
</dbReference>
<dbReference type="InterPro" id="IPR020846">
    <property type="entry name" value="MFS_dom"/>
</dbReference>
<evidence type="ECO:0000256" key="5">
    <source>
        <dbReference type="ARBA" id="ARBA00022989"/>
    </source>
</evidence>
<dbReference type="InterPro" id="IPR050360">
    <property type="entry name" value="MFS_Sugar_Transporters"/>
</dbReference>
<comment type="similarity">
    <text evidence="2 7">Belongs to the major facilitator superfamily. Sugar transporter (TC 2.A.1.1) family.</text>
</comment>
<feature type="transmembrane region" description="Helical" evidence="8">
    <location>
        <begin position="192"/>
        <end position="215"/>
    </location>
</feature>
<dbReference type="InterPro" id="IPR005829">
    <property type="entry name" value="Sugar_transporter_CS"/>
</dbReference>
<dbReference type="EMBL" id="KZ821723">
    <property type="protein sequence ID" value="PYH78980.1"/>
    <property type="molecule type" value="Genomic_DNA"/>
</dbReference>
<feature type="transmembrane region" description="Helical" evidence="8">
    <location>
        <begin position="356"/>
        <end position="375"/>
    </location>
</feature>
<proteinExistence type="inferred from homology"/>
<keyword evidence="11" id="KW-1185">Reference proteome</keyword>
<dbReference type="VEuPathDB" id="FungiDB:BO82DRAFT_341227"/>
<dbReference type="NCBIfam" id="TIGR00879">
    <property type="entry name" value="SP"/>
    <property type="match status" value="1"/>
</dbReference>
<comment type="subcellular location">
    <subcellularLocation>
        <location evidence="1">Membrane</location>
        <topology evidence="1">Multi-pass membrane protein</topology>
    </subcellularLocation>
</comment>